<dbReference type="RefSeq" id="XP_037146057.1">
    <property type="nucleotide sequence ID" value="XM_037290162.1"/>
</dbReference>
<dbReference type="CDD" id="cd11692">
    <property type="entry name" value="HRI1_N_like"/>
    <property type="match status" value="1"/>
</dbReference>
<dbReference type="GeneID" id="59238115"/>
<dbReference type="InterPro" id="IPR043047">
    <property type="entry name" value="Hri1_N_sf"/>
</dbReference>
<proteinExistence type="inferred from homology"/>
<protein>
    <recommendedName>
        <fullName evidence="4">Protein HRI1</fullName>
    </recommendedName>
</protein>
<evidence type="ECO:0000313" key="8">
    <source>
        <dbReference type="Proteomes" id="UP000509704"/>
    </source>
</evidence>
<dbReference type="EMBL" id="CP058610">
    <property type="protein sequence ID" value="QLG74332.1"/>
    <property type="molecule type" value="Genomic_DNA"/>
</dbReference>
<gene>
    <name evidence="7" type="ORF">HG535_0G02160</name>
</gene>
<dbReference type="CDD" id="cd11693">
    <property type="entry name" value="HRI1_C_like"/>
    <property type="match status" value="1"/>
</dbReference>
<organism evidence="7 8">
    <name type="scientific">Zygotorulaspora mrakii</name>
    <name type="common">Zygosaccharomyces mrakii</name>
    <dbReference type="NCBI Taxonomy" id="42260"/>
    <lineage>
        <taxon>Eukaryota</taxon>
        <taxon>Fungi</taxon>
        <taxon>Dikarya</taxon>
        <taxon>Ascomycota</taxon>
        <taxon>Saccharomycotina</taxon>
        <taxon>Saccharomycetes</taxon>
        <taxon>Saccharomycetales</taxon>
        <taxon>Saccharomycetaceae</taxon>
        <taxon>Zygotorulaspora</taxon>
    </lineage>
</organism>
<sequence length="240" mass="26686">MPALLKRALFQVNDTPNERTSALSSVSNDGHYISIRAFVKPRSQAEEQFPFEWAFAGTNKDINVTKVKDGVVKQDFNFGFDVNVYLNIPNTHRGTVQTVWTNWDSGCIAEHGTVYPGGSDQPGVKFFELWQPVDPSKEDLVMVSSNTDTGKSIVFKTDSSSFQGLFIITGEWSQGYLAKSGESTLKGLNFIRTVEKSQKVETLFQYGVDSEKFPSPTSSVTKGDIVDSNGIKWEVIEAYQ</sequence>
<dbReference type="OrthoDB" id="4045395at2759"/>
<dbReference type="InterPro" id="IPR031818">
    <property type="entry name" value="Hri1"/>
</dbReference>
<comment type="similarity">
    <text evidence="3">Belongs to the HRI1 family.</text>
</comment>
<dbReference type="KEGG" id="zmk:HG535_0G02160"/>
<evidence type="ECO:0000256" key="1">
    <source>
        <dbReference type="ARBA" id="ARBA00004123"/>
    </source>
</evidence>
<dbReference type="Proteomes" id="UP000509704">
    <property type="component" value="Chromosome 7"/>
</dbReference>
<name>A0A7H9B9A8_ZYGMR</name>
<accession>A0A7H9B9A8</accession>
<dbReference type="GO" id="GO:0005737">
    <property type="term" value="C:cytoplasm"/>
    <property type="evidence" value="ECO:0007669"/>
    <property type="project" value="UniProtKB-SubCell"/>
</dbReference>
<dbReference type="Gene3D" id="2.40.128.310">
    <property type="entry name" value="Protein HRI1, C-terminal domain"/>
    <property type="match status" value="1"/>
</dbReference>
<dbReference type="GO" id="GO:0005634">
    <property type="term" value="C:nucleus"/>
    <property type="evidence" value="ECO:0007669"/>
    <property type="project" value="UniProtKB-SubCell"/>
</dbReference>
<evidence type="ECO:0000256" key="5">
    <source>
        <dbReference type="ARBA" id="ARBA00022490"/>
    </source>
</evidence>
<evidence type="ECO:0000313" key="7">
    <source>
        <dbReference type="EMBL" id="QLG74332.1"/>
    </source>
</evidence>
<keyword evidence="8" id="KW-1185">Reference proteome</keyword>
<comment type="subcellular location">
    <subcellularLocation>
        <location evidence="2">Cytoplasm</location>
    </subcellularLocation>
    <subcellularLocation>
        <location evidence="1">Nucleus</location>
    </subcellularLocation>
</comment>
<dbReference type="Gene3D" id="2.40.128.320">
    <property type="entry name" value="Protein HRI1, N-terminal domain"/>
    <property type="match status" value="1"/>
</dbReference>
<dbReference type="AlphaFoldDB" id="A0A7H9B9A8"/>
<dbReference type="Pfam" id="PF16815">
    <property type="entry name" value="HRI1"/>
    <property type="match status" value="1"/>
</dbReference>
<evidence type="ECO:0000256" key="4">
    <source>
        <dbReference type="ARBA" id="ARBA00017063"/>
    </source>
</evidence>
<dbReference type="InterPro" id="IPR038744">
    <property type="entry name" value="Hri1_N"/>
</dbReference>
<evidence type="ECO:0000256" key="3">
    <source>
        <dbReference type="ARBA" id="ARBA00005229"/>
    </source>
</evidence>
<reference evidence="7 8" key="1">
    <citation type="submission" date="2020-07" db="EMBL/GenBank/DDBJ databases">
        <title>The yeast mating-type switching endonuclease HO is a domesticated member of an unorthodox homing genetic element family.</title>
        <authorList>
            <person name="Coughlan A.Y."/>
            <person name="Lombardi L."/>
            <person name="Braun-Galleani S."/>
            <person name="Martos A.R."/>
            <person name="Galeote V."/>
            <person name="Bigey F."/>
            <person name="Dequin S."/>
            <person name="Byrne K.P."/>
            <person name="Wolfe K.H."/>
        </authorList>
    </citation>
    <scope>NUCLEOTIDE SEQUENCE [LARGE SCALE GENOMIC DNA]</scope>
    <source>
        <strain evidence="7 8">NRRL Y-6702</strain>
    </source>
</reference>
<keyword evidence="5" id="KW-0963">Cytoplasm</keyword>
<evidence type="ECO:0000256" key="6">
    <source>
        <dbReference type="ARBA" id="ARBA00023242"/>
    </source>
</evidence>
<keyword evidence="6" id="KW-0539">Nucleus</keyword>
<evidence type="ECO:0000256" key="2">
    <source>
        <dbReference type="ARBA" id="ARBA00004496"/>
    </source>
</evidence>